<dbReference type="KEGG" id="blq:L21SP5_00290"/>
<keyword evidence="11" id="KW-1185">Reference proteome</keyword>
<dbReference type="SUPFAM" id="SSF51905">
    <property type="entry name" value="FAD/NAD(P)-binding domain"/>
    <property type="match status" value="1"/>
</dbReference>
<dbReference type="Proteomes" id="UP000064893">
    <property type="component" value="Chromosome"/>
</dbReference>
<organism evidence="10 11">
    <name type="scientific">Salinivirga cyanobacteriivorans</name>
    <dbReference type="NCBI Taxonomy" id="1307839"/>
    <lineage>
        <taxon>Bacteria</taxon>
        <taxon>Pseudomonadati</taxon>
        <taxon>Bacteroidota</taxon>
        <taxon>Bacteroidia</taxon>
        <taxon>Bacteroidales</taxon>
        <taxon>Salinivirgaceae</taxon>
        <taxon>Salinivirga</taxon>
    </lineage>
</organism>
<dbReference type="GO" id="GO:0019430">
    <property type="term" value="P:removal of superoxide radicals"/>
    <property type="evidence" value="ECO:0007669"/>
    <property type="project" value="UniProtKB-UniRule"/>
</dbReference>
<dbReference type="InterPro" id="IPR036188">
    <property type="entry name" value="FAD/NAD-bd_sf"/>
</dbReference>
<dbReference type="PRINTS" id="PR00469">
    <property type="entry name" value="PNDRDTASEII"/>
</dbReference>
<dbReference type="PATRIC" id="fig|1307839.3.peg.321"/>
<gene>
    <name evidence="10" type="primary">trxB_1</name>
    <name evidence="10" type="ORF">L21SP5_00290</name>
</gene>
<comment type="catalytic activity">
    <reaction evidence="7">
        <text>[thioredoxin]-dithiol + NADP(+) = [thioredoxin]-disulfide + NADPH + H(+)</text>
        <dbReference type="Rhea" id="RHEA:20345"/>
        <dbReference type="Rhea" id="RHEA-COMP:10698"/>
        <dbReference type="Rhea" id="RHEA-COMP:10700"/>
        <dbReference type="ChEBI" id="CHEBI:15378"/>
        <dbReference type="ChEBI" id="CHEBI:29950"/>
        <dbReference type="ChEBI" id="CHEBI:50058"/>
        <dbReference type="ChEBI" id="CHEBI:57783"/>
        <dbReference type="ChEBI" id="CHEBI:58349"/>
        <dbReference type="EC" id="1.8.1.9"/>
    </reaction>
</comment>
<evidence type="ECO:0000256" key="5">
    <source>
        <dbReference type="ARBA" id="ARBA00023157"/>
    </source>
</evidence>
<evidence type="ECO:0000256" key="6">
    <source>
        <dbReference type="ARBA" id="ARBA00023284"/>
    </source>
</evidence>
<dbReference type="PROSITE" id="PS00573">
    <property type="entry name" value="PYRIDINE_REDOX_2"/>
    <property type="match status" value="1"/>
</dbReference>
<reference evidence="10 11" key="1">
    <citation type="submission" date="2015-11" db="EMBL/GenBank/DDBJ databases">
        <title>Description and complete genome sequence of a novel strain predominating in hypersaline microbial mats and representing a new family of the Bacteriodetes phylum.</title>
        <authorList>
            <person name="Spring S."/>
            <person name="Bunk B."/>
            <person name="Sproer C."/>
            <person name="Klenk H.-P."/>
        </authorList>
    </citation>
    <scope>NUCLEOTIDE SEQUENCE [LARGE SCALE GENOMIC DNA]</scope>
    <source>
        <strain evidence="10 11">L21-Spi-D4</strain>
    </source>
</reference>
<evidence type="ECO:0000256" key="7">
    <source>
        <dbReference type="RuleBase" id="RU003880"/>
    </source>
</evidence>
<evidence type="ECO:0000256" key="1">
    <source>
        <dbReference type="ARBA" id="ARBA00009333"/>
    </source>
</evidence>
<protein>
    <recommendedName>
        <fullName evidence="7">Thioredoxin reductase</fullName>
        <ecNumber evidence="7">1.8.1.9</ecNumber>
    </recommendedName>
</protein>
<evidence type="ECO:0000256" key="2">
    <source>
        <dbReference type="ARBA" id="ARBA00022630"/>
    </source>
</evidence>
<comment type="subunit">
    <text evidence="7">Homodimer.</text>
</comment>
<keyword evidence="2 7" id="KW-0285">Flavoprotein</keyword>
<evidence type="ECO:0000313" key="10">
    <source>
        <dbReference type="EMBL" id="ALO13969.1"/>
    </source>
</evidence>
<dbReference type="OrthoDB" id="9806179at2"/>
<keyword evidence="5" id="KW-1015">Disulfide bond</keyword>
<dbReference type="EC" id="1.8.1.9" evidence="7"/>
<dbReference type="Gene3D" id="3.50.50.60">
    <property type="entry name" value="FAD/NAD(P)-binding domain"/>
    <property type="match status" value="2"/>
</dbReference>
<evidence type="ECO:0000256" key="8">
    <source>
        <dbReference type="RuleBase" id="RU003881"/>
    </source>
</evidence>
<dbReference type="InterPro" id="IPR050097">
    <property type="entry name" value="Ferredoxin-NADP_redctase_2"/>
</dbReference>
<keyword evidence="6 7" id="KW-0676">Redox-active center</keyword>
<evidence type="ECO:0000256" key="3">
    <source>
        <dbReference type="ARBA" id="ARBA00022827"/>
    </source>
</evidence>
<name>A0A0S2HV86_9BACT</name>
<keyword evidence="3 7" id="KW-0274">FAD</keyword>
<sequence>MALFKSLDNLEEKAEMNKDGWPEGEAENVKCLIIGSGPAGYTAAIYAARANLSPVMYQGMEPGGQLTTTTEVENFPGYPSGITGPEMMEDLKKQAERFGTDVRWGMATKADLSKRPFKVAIDDKKVLEAETLIIATGATAKYLGLESEEKYKGSGVSACATCDGFFYKDKVVGVVGGGDTAAEEATYLAGLAKKVYLIVRKDYMRASKAMQKRVDNTKNIEILYEHNTKELYGDGVVEGAKLIYRKGQPDEKEVDIKIDGFFLAIGHTPNSKVFADYLTTDKEGYIITDSGSTKTNIPGVFASGDVQDKIYRQAVTAAGSGCQAALDAERFLGEQE</sequence>
<comment type="cofactor">
    <cofactor evidence="8">
        <name>FAD</name>
        <dbReference type="ChEBI" id="CHEBI:57692"/>
    </cofactor>
    <text evidence="8">Binds 1 FAD per subunit.</text>
</comment>
<dbReference type="AlphaFoldDB" id="A0A0S2HV86"/>
<evidence type="ECO:0000259" key="9">
    <source>
        <dbReference type="Pfam" id="PF07992"/>
    </source>
</evidence>
<dbReference type="InterPro" id="IPR005982">
    <property type="entry name" value="Thioredox_Rdtase"/>
</dbReference>
<dbReference type="GO" id="GO:0004791">
    <property type="term" value="F:thioredoxin-disulfide reductase (NADPH) activity"/>
    <property type="evidence" value="ECO:0007669"/>
    <property type="project" value="UniProtKB-UniRule"/>
</dbReference>
<dbReference type="InterPro" id="IPR023753">
    <property type="entry name" value="FAD/NAD-binding_dom"/>
</dbReference>
<evidence type="ECO:0000313" key="11">
    <source>
        <dbReference type="Proteomes" id="UP000064893"/>
    </source>
</evidence>
<feature type="domain" description="FAD/NAD(P)-binding" evidence="9">
    <location>
        <begin position="30"/>
        <end position="321"/>
    </location>
</feature>
<dbReference type="Pfam" id="PF07992">
    <property type="entry name" value="Pyr_redox_2"/>
    <property type="match status" value="1"/>
</dbReference>
<dbReference type="EMBL" id="CP013118">
    <property type="protein sequence ID" value="ALO13969.1"/>
    <property type="molecule type" value="Genomic_DNA"/>
</dbReference>
<keyword evidence="8" id="KW-0521">NADP</keyword>
<accession>A0A0S2HV86</accession>
<dbReference type="GO" id="GO:0005737">
    <property type="term" value="C:cytoplasm"/>
    <property type="evidence" value="ECO:0007669"/>
    <property type="project" value="InterPro"/>
</dbReference>
<proteinExistence type="inferred from homology"/>
<dbReference type="STRING" id="1307839.L21SP5_00290"/>
<dbReference type="InterPro" id="IPR008255">
    <property type="entry name" value="Pyr_nucl-diS_OxRdtase_2_AS"/>
</dbReference>
<comment type="similarity">
    <text evidence="1 7">Belongs to the class-II pyridine nucleotide-disulfide oxidoreductase family.</text>
</comment>
<evidence type="ECO:0000256" key="4">
    <source>
        <dbReference type="ARBA" id="ARBA00023002"/>
    </source>
</evidence>
<dbReference type="NCBIfam" id="TIGR01292">
    <property type="entry name" value="TRX_reduct"/>
    <property type="match status" value="1"/>
</dbReference>
<dbReference type="PRINTS" id="PR00368">
    <property type="entry name" value="FADPNR"/>
</dbReference>
<dbReference type="PANTHER" id="PTHR48105">
    <property type="entry name" value="THIOREDOXIN REDUCTASE 1-RELATED-RELATED"/>
    <property type="match status" value="1"/>
</dbReference>
<keyword evidence="4 7" id="KW-0560">Oxidoreductase</keyword>